<feature type="domain" description="Lipid/polyisoprenoid-binding YceI-like" evidence="1">
    <location>
        <begin position="26"/>
        <end position="180"/>
    </location>
</feature>
<dbReference type="RefSeq" id="WP_283345907.1">
    <property type="nucleotide sequence ID" value="NZ_JASHIF010000020.1"/>
</dbReference>
<name>A0ABT6YD44_9BACT</name>
<protein>
    <submittedName>
        <fullName evidence="2">YceI family protein</fullName>
    </submittedName>
</protein>
<dbReference type="InterPro" id="IPR036761">
    <property type="entry name" value="TTHA0802/YceI-like_sf"/>
</dbReference>
<evidence type="ECO:0000313" key="2">
    <source>
        <dbReference type="EMBL" id="MDI9861511.1"/>
    </source>
</evidence>
<comment type="caution">
    <text evidence="2">The sequence shown here is derived from an EMBL/GenBank/DDBJ whole genome shotgun (WGS) entry which is preliminary data.</text>
</comment>
<evidence type="ECO:0000259" key="1">
    <source>
        <dbReference type="SMART" id="SM00867"/>
    </source>
</evidence>
<reference evidence="2 3" key="1">
    <citation type="submission" date="2023-05" db="EMBL/GenBank/DDBJ databases">
        <title>Novel species of genus Flectobacillus isolated from stream in China.</title>
        <authorList>
            <person name="Lu H."/>
        </authorList>
    </citation>
    <scope>NUCLEOTIDE SEQUENCE [LARGE SCALE GENOMIC DNA]</scope>
    <source>
        <strain evidence="2 3">KCTC 42575</strain>
    </source>
</reference>
<dbReference type="SUPFAM" id="SSF101874">
    <property type="entry name" value="YceI-like"/>
    <property type="match status" value="1"/>
</dbReference>
<gene>
    <name evidence="2" type="ORF">QM524_19990</name>
</gene>
<proteinExistence type="predicted"/>
<accession>A0ABT6YD44</accession>
<dbReference type="PANTHER" id="PTHR34406">
    <property type="entry name" value="PROTEIN YCEI"/>
    <property type="match status" value="1"/>
</dbReference>
<dbReference type="InterPro" id="IPR007372">
    <property type="entry name" value="Lipid/polyisoprenoid-bd_YceI"/>
</dbReference>
<dbReference type="EMBL" id="JASHIF010000020">
    <property type="protein sequence ID" value="MDI9861511.1"/>
    <property type="molecule type" value="Genomic_DNA"/>
</dbReference>
<dbReference type="PANTHER" id="PTHR34406:SF1">
    <property type="entry name" value="PROTEIN YCEI"/>
    <property type="match status" value="1"/>
</dbReference>
<dbReference type="Proteomes" id="UP001236507">
    <property type="component" value="Unassembled WGS sequence"/>
</dbReference>
<keyword evidence="3" id="KW-1185">Reference proteome</keyword>
<evidence type="ECO:0000313" key="3">
    <source>
        <dbReference type="Proteomes" id="UP001236507"/>
    </source>
</evidence>
<organism evidence="2 3">
    <name type="scientific">Flectobacillus roseus</name>
    <dbReference type="NCBI Taxonomy" id="502259"/>
    <lineage>
        <taxon>Bacteria</taxon>
        <taxon>Pseudomonadati</taxon>
        <taxon>Bacteroidota</taxon>
        <taxon>Cytophagia</taxon>
        <taxon>Cytophagales</taxon>
        <taxon>Flectobacillaceae</taxon>
        <taxon>Flectobacillus</taxon>
    </lineage>
</organism>
<dbReference type="Pfam" id="PF04264">
    <property type="entry name" value="YceI"/>
    <property type="match status" value="1"/>
</dbReference>
<dbReference type="Gene3D" id="2.40.128.110">
    <property type="entry name" value="Lipid/polyisoprenoid-binding, YceI-like"/>
    <property type="match status" value="1"/>
</dbReference>
<sequence length="181" mass="20100">MISSKIRLFVYLSVFWMSIGAGYSQVWHPVSSNVTFKIKMLGAEVIGKLSGFQGTIHFDPEHLAQSVIYGSVEAQTIDTDNSLRNRHLKEKEGFFEVAKYPTITMKSLKIEANGEGFIGTFALTMKGITKNIRLPFSFINEGENAIFKGSTTINRRDWQVGGGTIGMSDNVEVSIVLNVKK</sequence>
<dbReference type="SMART" id="SM00867">
    <property type="entry name" value="YceI"/>
    <property type="match status" value="1"/>
</dbReference>